<reference evidence="5 6" key="1">
    <citation type="submission" date="2019-03" db="EMBL/GenBank/DDBJ databases">
        <title>Genomic Encyclopedia of Type Strains, Phase IV (KMG-IV): sequencing the most valuable type-strain genomes for metagenomic binning, comparative biology and taxonomic classification.</title>
        <authorList>
            <person name="Goeker M."/>
        </authorList>
    </citation>
    <scope>NUCLEOTIDE SEQUENCE [LARGE SCALE GENOMIC DNA]</scope>
    <source>
        <strain evidence="5 6">DSM 18577</strain>
    </source>
</reference>
<dbReference type="Proteomes" id="UP000295565">
    <property type="component" value="Unassembled WGS sequence"/>
</dbReference>
<dbReference type="SUPFAM" id="SSF46785">
    <property type="entry name" value="Winged helix' DNA-binding domain"/>
    <property type="match status" value="1"/>
</dbReference>
<dbReference type="SUPFAM" id="SSF54909">
    <property type="entry name" value="Dimeric alpha+beta barrel"/>
    <property type="match status" value="1"/>
</dbReference>
<evidence type="ECO:0000313" key="6">
    <source>
        <dbReference type="Proteomes" id="UP000295565"/>
    </source>
</evidence>
<dbReference type="AlphaFoldDB" id="A0A4R1J9G0"/>
<dbReference type="InterPro" id="IPR036390">
    <property type="entry name" value="WH_DNA-bd_sf"/>
</dbReference>
<accession>A0A4R1J9G0</accession>
<gene>
    <name evidence="5" type="ORF">EV690_2953</name>
</gene>
<feature type="domain" description="HTH asnC-type" evidence="4">
    <location>
        <begin position="3"/>
        <end position="64"/>
    </location>
</feature>
<dbReference type="GO" id="GO:0005829">
    <property type="term" value="C:cytosol"/>
    <property type="evidence" value="ECO:0007669"/>
    <property type="project" value="TreeGrafter"/>
</dbReference>
<dbReference type="InterPro" id="IPR011008">
    <property type="entry name" value="Dimeric_a/b-barrel"/>
</dbReference>
<evidence type="ECO:0000313" key="5">
    <source>
        <dbReference type="EMBL" id="TCK47245.1"/>
    </source>
</evidence>
<dbReference type="PANTHER" id="PTHR30154:SF17">
    <property type="entry name" value="DNA-BINDING TRANSCRIPTIONAL ACTIVATOR DECR"/>
    <property type="match status" value="1"/>
</dbReference>
<comment type="caution">
    <text evidence="5">The sequence shown here is derived from an EMBL/GenBank/DDBJ whole genome shotgun (WGS) entry which is preliminary data.</text>
</comment>
<dbReference type="InterPro" id="IPR036388">
    <property type="entry name" value="WH-like_DNA-bd_sf"/>
</dbReference>
<keyword evidence="3" id="KW-0804">Transcription</keyword>
<dbReference type="PRINTS" id="PR00033">
    <property type="entry name" value="HTHASNC"/>
</dbReference>
<dbReference type="Gene3D" id="1.10.10.10">
    <property type="entry name" value="Winged helix-like DNA-binding domain superfamily/Winged helix DNA-binding domain"/>
    <property type="match status" value="1"/>
</dbReference>
<dbReference type="Pfam" id="PF13412">
    <property type="entry name" value="HTH_24"/>
    <property type="match status" value="1"/>
</dbReference>
<keyword evidence="6" id="KW-1185">Reference proteome</keyword>
<evidence type="ECO:0000259" key="4">
    <source>
        <dbReference type="PROSITE" id="PS50956"/>
    </source>
</evidence>
<dbReference type="Gene3D" id="3.30.70.920">
    <property type="match status" value="1"/>
</dbReference>
<evidence type="ECO:0000256" key="3">
    <source>
        <dbReference type="ARBA" id="ARBA00023163"/>
    </source>
</evidence>
<dbReference type="PROSITE" id="PS50956">
    <property type="entry name" value="HTH_ASNC_2"/>
    <property type="match status" value="1"/>
</dbReference>
<evidence type="ECO:0000256" key="1">
    <source>
        <dbReference type="ARBA" id="ARBA00023015"/>
    </source>
</evidence>
<dbReference type="Pfam" id="PF01037">
    <property type="entry name" value="AsnC_trans_reg"/>
    <property type="match status" value="1"/>
</dbReference>
<name>A0A4R1J9G0_9GAMM</name>
<dbReference type="InterPro" id="IPR000485">
    <property type="entry name" value="AsnC-type_HTH_dom"/>
</dbReference>
<dbReference type="GO" id="GO:0043200">
    <property type="term" value="P:response to amino acid"/>
    <property type="evidence" value="ECO:0007669"/>
    <property type="project" value="TreeGrafter"/>
</dbReference>
<organism evidence="5 6">
    <name type="scientific">Celerinatantimonas diazotrophica</name>
    <dbReference type="NCBI Taxonomy" id="412034"/>
    <lineage>
        <taxon>Bacteria</taxon>
        <taxon>Pseudomonadati</taxon>
        <taxon>Pseudomonadota</taxon>
        <taxon>Gammaproteobacteria</taxon>
        <taxon>Celerinatantimonadaceae</taxon>
        <taxon>Celerinatantimonas</taxon>
    </lineage>
</organism>
<keyword evidence="2" id="KW-0238">DNA-binding</keyword>
<dbReference type="EMBL" id="SMGD01000015">
    <property type="protein sequence ID" value="TCK47245.1"/>
    <property type="molecule type" value="Genomic_DNA"/>
</dbReference>
<dbReference type="GO" id="GO:0043565">
    <property type="term" value="F:sequence-specific DNA binding"/>
    <property type="evidence" value="ECO:0007669"/>
    <property type="project" value="InterPro"/>
</dbReference>
<keyword evidence="1" id="KW-0805">Transcription regulation</keyword>
<dbReference type="InterPro" id="IPR019887">
    <property type="entry name" value="Tscrpt_reg_AsnC/Lrp_C"/>
</dbReference>
<dbReference type="InterPro" id="IPR019888">
    <property type="entry name" value="Tscrpt_reg_AsnC-like"/>
</dbReference>
<evidence type="ECO:0000256" key="2">
    <source>
        <dbReference type="ARBA" id="ARBA00023125"/>
    </source>
</evidence>
<dbReference type="SMART" id="SM00344">
    <property type="entry name" value="HTH_ASNC"/>
    <property type="match status" value="1"/>
</dbReference>
<proteinExistence type="predicted"/>
<dbReference type="PANTHER" id="PTHR30154">
    <property type="entry name" value="LEUCINE-RESPONSIVE REGULATORY PROTEIN"/>
    <property type="match status" value="1"/>
</dbReference>
<sequence>MELDTKDRLILSILQRDVTLGLQTIAQRVGLSPTPCWRRIQKLEQNGVIRAKVALLDKTQLNLGVTVFVSIKTSSHSQAWLDRFKQLLSDIPEIIEAHRLSGNVDYLLQIVVPDIDRYDVIYKKLIEHLDFADISSAFAMETFKKTTELPTDYRPQDNR</sequence>
<protein>
    <submittedName>
        <fullName evidence="5">AsnC family transcriptional regulator</fullName>
    </submittedName>
</protein>